<proteinExistence type="predicted"/>
<gene>
    <name evidence="5" type="ORF">PCOR1329_LOCUS25853</name>
</gene>
<feature type="domain" description="Peptide-N-glycosidase F C-terminal" evidence="4">
    <location>
        <begin position="497"/>
        <end position="591"/>
    </location>
</feature>
<dbReference type="Proteomes" id="UP001189429">
    <property type="component" value="Unassembled WGS sequence"/>
</dbReference>
<feature type="compositionally biased region" description="Low complexity" evidence="2">
    <location>
        <begin position="707"/>
        <end position="722"/>
    </location>
</feature>
<comment type="caution">
    <text evidence="5">The sequence shown here is derived from an EMBL/GenBank/DDBJ whole genome shotgun (WGS) entry which is preliminary data.</text>
</comment>
<keyword evidence="3" id="KW-0732">Signal</keyword>
<evidence type="ECO:0000313" key="6">
    <source>
        <dbReference type="Proteomes" id="UP001189429"/>
    </source>
</evidence>
<organism evidence="5 6">
    <name type="scientific">Prorocentrum cordatum</name>
    <dbReference type="NCBI Taxonomy" id="2364126"/>
    <lineage>
        <taxon>Eukaryota</taxon>
        <taxon>Sar</taxon>
        <taxon>Alveolata</taxon>
        <taxon>Dinophyceae</taxon>
        <taxon>Prorocentrales</taxon>
        <taxon>Prorocentraceae</taxon>
        <taxon>Prorocentrum</taxon>
    </lineage>
</organism>
<dbReference type="InterPro" id="IPR014784">
    <property type="entry name" value="Cu2_ascorb_mOase-like_C"/>
</dbReference>
<evidence type="ECO:0000259" key="4">
    <source>
        <dbReference type="Pfam" id="PF09113"/>
    </source>
</evidence>
<name>A0ABN9S252_9DINO</name>
<evidence type="ECO:0000256" key="3">
    <source>
        <dbReference type="SAM" id="SignalP"/>
    </source>
</evidence>
<dbReference type="InterPro" id="IPR008977">
    <property type="entry name" value="PHM/PNGase_F_dom_sf"/>
</dbReference>
<dbReference type="SUPFAM" id="SSF49742">
    <property type="entry name" value="PHM/PNGase F"/>
    <property type="match status" value="1"/>
</dbReference>
<dbReference type="Gene3D" id="2.60.120.230">
    <property type="match status" value="1"/>
</dbReference>
<feature type="chain" id="PRO_5045042182" description="Peptide-N-glycosidase F C-terminal domain-containing protein" evidence="3">
    <location>
        <begin position="22"/>
        <end position="842"/>
    </location>
</feature>
<sequence>MPPRAPAALAALGALLRPLDALVLGRGPPLADVYGMDAPGKPMDDEDHHRDQTVELLRFVTAYGTGIESLVDLTPYSPLLEAERAGGGGLSLYSFIDTWVNNDTGSDAMYMNNITEQCYPIARSQGNGWSLSAELVFWPKAESSAGRQTASVRPKHSVTLSSGFYGGNYDFGRVAVHTAKLASNGSSVLLEKAVDFEGAENVHVYECNQGTAEMEYAARMGLLAQHMVASTRKDGNTTAAEKLLNETYRSMAMDEFIVFGAAAEDPAGAHGNQSLVLEYSSEEAELEVGMPVYFRPGDVFTDQEMQKGVWWNLTFPFKQVGTITALTNKTASVFLESGCIPTNKTKMGSVVPHLMTPRSKKALPELRAMLRTVGNFAAERAKLPPPKDPLAAIRDVKLLLPYRLDAKEAAKEAEPAKFLFSLGHDEDEHTAAFTVGAPNMIGTVPLLRANDTFEAPIAAKDGANDTVSSVCVIEQRRQGRLFQRSFHLDDFVRGEDAVVLQLTVTGHGWSSTTEQCGEFCHALYQLRFNGELAHNISEFRDDCKENPVGVNTTQIGTWWEKRNGWCPGSVEPGFFVDVTRWLRKGKNRLAVDALVWSEVTQSYELYTDLSGFAFKDSASLAIGLNLFVYGADAVAAARAKKHPATPAEFALKVGVGGRGQLNPKGPKAKEEEEPAQLTQLRPSSELLSFASVVDVQGQTEKIRAGRAKSSSAAGAATSDGRAPPQPPWYFLNSSVPEQVKASRIEEKGAVRVPAMVTELIQGAHRVAYAQVEAALIPSDWGSVAVHFKLEKPPGNLSFDHWDRVGSFGLKLAAEQAPEGIGLHVERQPVGREKWSVAVVDQD</sequence>
<feature type="region of interest" description="Disordered" evidence="2">
    <location>
        <begin position="703"/>
        <end position="724"/>
    </location>
</feature>
<dbReference type="InterPro" id="IPR015197">
    <property type="entry name" value="PngaseF_C"/>
</dbReference>
<evidence type="ECO:0000256" key="1">
    <source>
        <dbReference type="ARBA" id="ARBA00023157"/>
    </source>
</evidence>
<keyword evidence="1" id="KW-1015">Disulfide bond</keyword>
<dbReference type="Pfam" id="PF09113">
    <property type="entry name" value="N-glycanase_C"/>
    <property type="match status" value="1"/>
</dbReference>
<reference evidence="5" key="1">
    <citation type="submission" date="2023-10" db="EMBL/GenBank/DDBJ databases">
        <authorList>
            <person name="Chen Y."/>
            <person name="Shah S."/>
            <person name="Dougan E. K."/>
            <person name="Thang M."/>
            <person name="Chan C."/>
        </authorList>
    </citation>
    <scope>NUCLEOTIDE SEQUENCE [LARGE SCALE GENOMIC DNA]</scope>
</reference>
<protein>
    <recommendedName>
        <fullName evidence="4">Peptide-N-glycosidase F C-terminal domain-containing protein</fullName>
    </recommendedName>
</protein>
<keyword evidence="6" id="KW-1185">Reference proteome</keyword>
<accession>A0ABN9S252</accession>
<evidence type="ECO:0000256" key="2">
    <source>
        <dbReference type="SAM" id="MobiDB-lite"/>
    </source>
</evidence>
<dbReference type="EMBL" id="CAUYUJ010009091">
    <property type="protein sequence ID" value="CAK0825824.1"/>
    <property type="molecule type" value="Genomic_DNA"/>
</dbReference>
<evidence type="ECO:0000313" key="5">
    <source>
        <dbReference type="EMBL" id="CAK0825824.1"/>
    </source>
</evidence>
<feature type="signal peptide" evidence="3">
    <location>
        <begin position="1"/>
        <end position="21"/>
    </location>
</feature>